<name>A0A934IR15_9HYPH</name>
<dbReference type="AlphaFoldDB" id="A0A934IR15"/>
<evidence type="ECO:0000313" key="1">
    <source>
        <dbReference type="EMBL" id="MBJ3777141.1"/>
    </source>
</evidence>
<protein>
    <recommendedName>
        <fullName evidence="3">4,5-dihydroxyphthalate decarboxylase</fullName>
    </recommendedName>
</protein>
<reference evidence="1" key="1">
    <citation type="submission" date="2020-12" db="EMBL/GenBank/DDBJ databases">
        <title>Bacterial taxonomy.</title>
        <authorList>
            <person name="Pan X."/>
        </authorList>
    </citation>
    <scope>NUCLEOTIDE SEQUENCE</scope>
    <source>
        <strain evidence="1">B2012</strain>
    </source>
</reference>
<dbReference type="EMBL" id="JAEKJA010000013">
    <property type="protein sequence ID" value="MBJ3777141.1"/>
    <property type="molecule type" value="Genomic_DNA"/>
</dbReference>
<accession>A0A934IR15</accession>
<organism evidence="1 2">
    <name type="scientific">Acuticoccus mangrovi</name>
    <dbReference type="NCBI Taxonomy" id="2796142"/>
    <lineage>
        <taxon>Bacteria</taxon>
        <taxon>Pseudomonadati</taxon>
        <taxon>Pseudomonadota</taxon>
        <taxon>Alphaproteobacteria</taxon>
        <taxon>Hyphomicrobiales</taxon>
        <taxon>Amorphaceae</taxon>
        <taxon>Acuticoccus</taxon>
    </lineage>
</organism>
<evidence type="ECO:0000313" key="2">
    <source>
        <dbReference type="Proteomes" id="UP000609531"/>
    </source>
</evidence>
<sequence length="329" mass="35880">MPTTPSRSALPTIRIACGAYDRVAPLADGHVTADGYRLEMQLMDPHDLPGSFLTCEDVAMAELSLGQYVQLLAAGRDDLVALPIFLAMGFRFDAVYGARGGPVSTISDLDGARIGVPMYFGTSITWIRGVLEDFYGVDFARSRWVVGAVDGAAGEPRRHHPAGADVSYVRPGDCLSAMLRRGEVDALLSYEIPSAYRSGHAERLIADIAAAETAYHAWTGIIPLVHCLVGRRADFANDPARYSSLTTAFTAAKDMALARLGDMSCFTTSLPFLPRPVERAVEMLGVDFWPYGLERNRKAVETFLDYTVRHGLLSQQLTVADLFPFEAMH</sequence>
<dbReference type="Proteomes" id="UP000609531">
    <property type="component" value="Unassembled WGS sequence"/>
</dbReference>
<gene>
    <name evidence="1" type="ORF">JCR33_15650</name>
</gene>
<dbReference type="RefSeq" id="WP_198883046.1">
    <property type="nucleotide sequence ID" value="NZ_JAEKJA010000013.1"/>
</dbReference>
<evidence type="ECO:0008006" key="3">
    <source>
        <dbReference type="Google" id="ProtNLM"/>
    </source>
</evidence>
<comment type="caution">
    <text evidence="1">The sequence shown here is derived from an EMBL/GenBank/DDBJ whole genome shotgun (WGS) entry which is preliminary data.</text>
</comment>
<dbReference type="SUPFAM" id="SSF53850">
    <property type="entry name" value="Periplasmic binding protein-like II"/>
    <property type="match status" value="1"/>
</dbReference>
<proteinExistence type="predicted"/>
<keyword evidence="2" id="KW-1185">Reference proteome</keyword>